<protein>
    <submittedName>
        <fullName evidence="1">Uncharacterized protein</fullName>
    </submittedName>
</protein>
<dbReference type="EMBL" id="CP001699">
    <property type="protein sequence ID" value="ACU60711.1"/>
    <property type="molecule type" value="Genomic_DNA"/>
</dbReference>
<reference evidence="1 2" key="2">
    <citation type="journal article" date="2010" name="Stand. Genomic Sci.">
        <title>Complete genome sequence of Chitinophaga pinensis type strain (UQM 2034).</title>
        <authorList>
            <person name="Glavina Del Rio T."/>
            <person name="Abt B."/>
            <person name="Spring S."/>
            <person name="Lapidus A."/>
            <person name="Nolan M."/>
            <person name="Tice H."/>
            <person name="Copeland A."/>
            <person name="Cheng J.F."/>
            <person name="Chen F."/>
            <person name="Bruce D."/>
            <person name="Goodwin L."/>
            <person name="Pitluck S."/>
            <person name="Ivanova N."/>
            <person name="Mavromatis K."/>
            <person name="Mikhailova N."/>
            <person name="Pati A."/>
            <person name="Chen A."/>
            <person name="Palaniappan K."/>
            <person name="Land M."/>
            <person name="Hauser L."/>
            <person name="Chang Y.J."/>
            <person name="Jeffries C.D."/>
            <person name="Chain P."/>
            <person name="Saunders E."/>
            <person name="Detter J.C."/>
            <person name="Brettin T."/>
            <person name="Rohde M."/>
            <person name="Goker M."/>
            <person name="Bristow J."/>
            <person name="Eisen J.A."/>
            <person name="Markowitz V."/>
            <person name="Hugenholtz P."/>
            <person name="Kyrpides N.C."/>
            <person name="Klenk H.P."/>
            <person name="Lucas S."/>
        </authorList>
    </citation>
    <scope>NUCLEOTIDE SEQUENCE [LARGE SCALE GENOMIC DNA]</scope>
    <source>
        <strain evidence="2">ATCC 43595 / DSM 2588 / LMG 13176 / NBRC 15968 / NCIMB 11800 / UQM 2034</strain>
    </source>
</reference>
<dbReference type="AlphaFoldDB" id="A0A979GUZ7"/>
<organism evidence="1 2">
    <name type="scientific">Chitinophaga pinensis (strain ATCC 43595 / DSM 2588 / LMG 13176 / NBRC 15968 / NCIMB 11800 / UQM 2034)</name>
    <dbReference type="NCBI Taxonomy" id="485918"/>
    <lineage>
        <taxon>Bacteria</taxon>
        <taxon>Pseudomonadati</taxon>
        <taxon>Bacteroidota</taxon>
        <taxon>Chitinophagia</taxon>
        <taxon>Chitinophagales</taxon>
        <taxon>Chitinophagaceae</taxon>
        <taxon>Chitinophaga</taxon>
    </lineage>
</organism>
<reference evidence="2" key="1">
    <citation type="submission" date="2009-08" db="EMBL/GenBank/DDBJ databases">
        <title>The complete genome of Chitinophaga pinensis DSM 2588.</title>
        <authorList>
            <consortium name="US DOE Joint Genome Institute (JGI-PGF)"/>
            <person name="Lucas S."/>
            <person name="Copeland A."/>
            <person name="Lapidus A."/>
            <person name="Glavina del Rio T."/>
            <person name="Dalin E."/>
            <person name="Tice H."/>
            <person name="Bruce D."/>
            <person name="Goodwin L."/>
            <person name="Pitluck S."/>
            <person name="Kyrpides N."/>
            <person name="Mavromatis K."/>
            <person name="Ivanova N."/>
            <person name="Mikhailova N."/>
            <person name="Sims D."/>
            <person name="Meinche L."/>
            <person name="Brettin T."/>
            <person name="Detter J.C."/>
            <person name="Han C."/>
            <person name="Larimer F."/>
            <person name="Land M."/>
            <person name="Hauser L."/>
            <person name="Markowitz V."/>
            <person name="Cheng J.-F."/>
            <person name="Hugenholtz P."/>
            <person name="Woyke T."/>
            <person name="Wu D."/>
            <person name="Spring S."/>
            <person name="Klenk H.-P."/>
            <person name="Eisen J.A."/>
        </authorList>
    </citation>
    <scope>NUCLEOTIDE SEQUENCE [LARGE SCALE GENOMIC DNA]</scope>
    <source>
        <strain evidence="2">ATCC 43595 / DSM 2588 / LMG 13176 / NBRC 15968 / NCIMB 11800 / UQM 2034</strain>
    </source>
</reference>
<dbReference type="RefSeq" id="WP_012790887.1">
    <property type="nucleotide sequence ID" value="NC_013132.1"/>
</dbReference>
<proteinExistence type="predicted"/>
<accession>A0A979GUZ7</accession>
<dbReference type="KEGG" id="cpi:Cpin_3244"/>
<evidence type="ECO:0000313" key="2">
    <source>
        <dbReference type="Proteomes" id="UP000002215"/>
    </source>
</evidence>
<name>A0A979GUZ7_CHIPD</name>
<gene>
    <name evidence="1" type="ordered locus">Cpin_3244</name>
</gene>
<dbReference type="Proteomes" id="UP000002215">
    <property type="component" value="Chromosome"/>
</dbReference>
<sequence length="173" mass="19276">MNNNLNDTNTTDGVYYRIPSHPAIISALGRCLYNYLALEESVVAIIYEADETALTLVRTKMGNAKVQALTKFTKNLQSNGAPQHLIDTLEKAIAAFDTITRKYRNAIAHATPFTAGKDESGSYMPGLFFRIENTYLYKPDDLHRVALAIEEAIDPLGNARMAVREYIQSTSKK</sequence>
<evidence type="ECO:0000313" key="1">
    <source>
        <dbReference type="EMBL" id="ACU60711.1"/>
    </source>
</evidence>